<proteinExistence type="predicted"/>
<dbReference type="EMBL" id="KB870811">
    <property type="protein sequence ID" value="EOA15372.1"/>
    <property type="molecule type" value="Genomic_DNA"/>
</dbReference>
<dbReference type="eggNOG" id="ENOG502SC78">
    <property type="taxonomic scope" value="Eukaryota"/>
</dbReference>
<protein>
    <submittedName>
        <fullName evidence="2">Uncharacterized protein</fullName>
    </submittedName>
</protein>
<reference evidence="3" key="1">
    <citation type="journal article" date="2013" name="Nat. Genet.">
        <title>The Capsella rubella genome and the genomic consequences of rapid mating system evolution.</title>
        <authorList>
            <person name="Slotte T."/>
            <person name="Hazzouri K.M."/>
            <person name="Agren J.A."/>
            <person name="Koenig D."/>
            <person name="Maumus F."/>
            <person name="Guo Y.L."/>
            <person name="Steige K."/>
            <person name="Platts A.E."/>
            <person name="Escobar J.S."/>
            <person name="Newman L.K."/>
            <person name="Wang W."/>
            <person name="Mandakova T."/>
            <person name="Vello E."/>
            <person name="Smith L.M."/>
            <person name="Henz S.R."/>
            <person name="Steffen J."/>
            <person name="Takuno S."/>
            <person name="Brandvain Y."/>
            <person name="Coop G."/>
            <person name="Andolfatto P."/>
            <person name="Hu T.T."/>
            <person name="Blanchette M."/>
            <person name="Clark R.M."/>
            <person name="Quesneville H."/>
            <person name="Nordborg M."/>
            <person name="Gaut B.S."/>
            <person name="Lysak M.A."/>
            <person name="Jenkins J."/>
            <person name="Grimwood J."/>
            <person name="Chapman J."/>
            <person name="Prochnik S."/>
            <person name="Shu S."/>
            <person name="Rokhsar D."/>
            <person name="Schmutz J."/>
            <person name="Weigel D."/>
            <person name="Wright S.I."/>
        </authorList>
    </citation>
    <scope>NUCLEOTIDE SEQUENCE [LARGE SCALE GENOMIC DNA]</scope>
    <source>
        <strain evidence="3">cv. Monte Gargano</strain>
    </source>
</reference>
<accession>R0F167</accession>
<dbReference type="PANTHER" id="PTHR33647:SF22">
    <property type="entry name" value="GENOME ASSEMBLY, CHROMOSOME: A03"/>
    <property type="match status" value="1"/>
</dbReference>
<dbReference type="AlphaFoldDB" id="R0F167"/>
<feature type="region of interest" description="Disordered" evidence="1">
    <location>
        <begin position="28"/>
        <end position="67"/>
    </location>
</feature>
<evidence type="ECO:0000313" key="3">
    <source>
        <dbReference type="Proteomes" id="UP000029121"/>
    </source>
</evidence>
<keyword evidence="3" id="KW-1185">Reference proteome</keyword>
<gene>
    <name evidence="2" type="ORF">CARUB_v10006011mg</name>
</gene>
<dbReference type="KEGG" id="crb:17879693"/>
<name>R0F167_9BRAS</name>
<sequence length="132" mass="14470">MGNCICVTGKTTTSCSGDDCDESFNKKRRRRRSSTVFNDEDGGDGEKLLGEASNATSSSSSTSCGRREIKIRMTKKELEDLMRNIGLKGLTAEEILSKLMFDGGDQTGLSAVDLRNHHQPWKPALQSIPEID</sequence>
<organism evidence="2 3">
    <name type="scientific">Capsella rubella</name>
    <dbReference type="NCBI Taxonomy" id="81985"/>
    <lineage>
        <taxon>Eukaryota</taxon>
        <taxon>Viridiplantae</taxon>
        <taxon>Streptophyta</taxon>
        <taxon>Embryophyta</taxon>
        <taxon>Tracheophyta</taxon>
        <taxon>Spermatophyta</taxon>
        <taxon>Magnoliopsida</taxon>
        <taxon>eudicotyledons</taxon>
        <taxon>Gunneridae</taxon>
        <taxon>Pentapetalae</taxon>
        <taxon>rosids</taxon>
        <taxon>malvids</taxon>
        <taxon>Brassicales</taxon>
        <taxon>Brassicaceae</taxon>
        <taxon>Camelineae</taxon>
        <taxon>Capsella</taxon>
    </lineage>
</organism>
<feature type="compositionally biased region" description="Low complexity" evidence="1">
    <location>
        <begin position="50"/>
        <end position="63"/>
    </location>
</feature>
<dbReference type="Proteomes" id="UP000029121">
    <property type="component" value="Unassembled WGS sequence"/>
</dbReference>
<evidence type="ECO:0000256" key="1">
    <source>
        <dbReference type="SAM" id="MobiDB-lite"/>
    </source>
</evidence>
<evidence type="ECO:0000313" key="2">
    <source>
        <dbReference type="EMBL" id="EOA15372.1"/>
    </source>
</evidence>
<dbReference type="PANTHER" id="PTHR33647">
    <property type="entry name" value="OS01G0793900 PROTEIN"/>
    <property type="match status" value="1"/>
</dbReference>
<dbReference type="OrthoDB" id="610799at2759"/>